<organism evidence="1 2">
    <name type="scientific">Angustibacter luteus</name>
    <dbReference type="NCBI Taxonomy" id="658456"/>
    <lineage>
        <taxon>Bacteria</taxon>
        <taxon>Bacillati</taxon>
        <taxon>Actinomycetota</taxon>
        <taxon>Actinomycetes</taxon>
        <taxon>Kineosporiales</taxon>
        <taxon>Kineosporiaceae</taxon>
    </lineage>
</organism>
<sequence>MPSTARLQPAQLPALPEHGWLAEQAAHQALVAEWTAPRLDRASRGEKHPVEDFLFTYYSLRPGQLARWHPGAGVVLLGDAATERLDWRWYVERDVRLDDGTTARGVTVDVEGFLADRGATTDFVTALLSATASRPAQLGCFGLHEWAMAYGLAEGEQRHEDWPLRLGAAGTDAVVEAHPVRCSHFDAFRFFTPSARPLNSLQPSRADQIMLEQPGCLHATMDLYKWTSKLLPAMPSSLVAAGFALARDAREVDMRASPYDLRQLGLEPIRIEEPAGRVEYVQAQRALADRGRVLRADVLDACRSLTRGDRTGSAL</sequence>
<evidence type="ECO:0000313" key="1">
    <source>
        <dbReference type="EMBL" id="MFC6008716.1"/>
    </source>
</evidence>
<gene>
    <name evidence="1" type="ORF">ACFQDO_16405</name>
</gene>
<accession>A0ABW1JII5</accession>
<dbReference type="Proteomes" id="UP001596189">
    <property type="component" value="Unassembled WGS sequence"/>
</dbReference>
<reference evidence="2" key="1">
    <citation type="journal article" date="2019" name="Int. J. Syst. Evol. Microbiol.">
        <title>The Global Catalogue of Microorganisms (GCM) 10K type strain sequencing project: providing services to taxonomists for standard genome sequencing and annotation.</title>
        <authorList>
            <consortium name="The Broad Institute Genomics Platform"/>
            <consortium name="The Broad Institute Genome Sequencing Center for Infectious Disease"/>
            <person name="Wu L."/>
            <person name="Ma J."/>
        </authorList>
    </citation>
    <scope>NUCLEOTIDE SEQUENCE [LARGE SCALE GENOMIC DNA]</scope>
    <source>
        <strain evidence="2">KACC 14249</strain>
    </source>
</reference>
<protein>
    <submittedName>
        <fullName evidence="1">3-methyladenine DNA glycosylase</fullName>
    </submittedName>
</protein>
<name>A0ABW1JII5_9ACTN</name>
<comment type="caution">
    <text evidence="1">The sequence shown here is derived from an EMBL/GenBank/DDBJ whole genome shotgun (WGS) entry which is preliminary data.</text>
</comment>
<keyword evidence="2" id="KW-1185">Reference proteome</keyword>
<dbReference type="RefSeq" id="WP_378227109.1">
    <property type="nucleotide sequence ID" value="NZ_BAABFP010000002.1"/>
</dbReference>
<dbReference type="EMBL" id="JBHSRD010000006">
    <property type="protein sequence ID" value="MFC6008716.1"/>
    <property type="molecule type" value="Genomic_DNA"/>
</dbReference>
<proteinExistence type="predicted"/>
<evidence type="ECO:0000313" key="2">
    <source>
        <dbReference type="Proteomes" id="UP001596189"/>
    </source>
</evidence>